<dbReference type="AlphaFoldDB" id="A0A1D1V5T0"/>
<sequence>MSCAEGIESMQRFDYNVGNDACLLVLPEPTTLQKNADLSQTQVTDVQCGQQSRRGNLPGCSYLQRRHFTRAAQSQYGSLPGFWKLCDHRENGCRPNG</sequence>
<gene>
    <name evidence="1" type="primary">RvY_05979-1</name>
    <name evidence="1" type="synonym">RvY_05979.1</name>
    <name evidence="1" type="ORF">RvY_05979</name>
</gene>
<dbReference type="EMBL" id="BDGG01000002">
    <property type="protein sequence ID" value="GAU94153.1"/>
    <property type="molecule type" value="Genomic_DNA"/>
</dbReference>
<keyword evidence="2" id="KW-1185">Reference proteome</keyword>
<evidence type="ECO:0000313" key="2">
    <source>
        <dbReference type="Proteomes" id="UP000186922"/>
    </source>
</evidence>
<dbReference type="Proteomes" id="UP000186922">
    <property type="component" value="Unassembled WGS sequence"/>
</dbReference>
<dbReference type="OrthoDB" id="5550464at2759"/>
<accession>A0A1D1V5T0</accession>
<proteinExistence type="predicted"/>
<evidence type="ECO:0000313" key="1">
    <source>
        <dbReference type="EMBL" id="GAU94153.1"/>
    </source>
</evidence>
<reference evidence="1 2" key="1">
    <citation type="journal article" date="2016" name="Nat. Commun.">
        <title>Extremotolerant tardigrade genome and improved radiotolerance of human cultured cells by tardigrade-unique protein.</title>
        <authorList>
            <person name="Hashimoto T."/>
            <person name="Horikawa D.D."/>
            <person name="Saito Y."/>
            <person name="Kuwahara H."/>
            <person name="Kozuka-Hata H."/>
            <person name="Shin-I T."/>
            <person name="Minakuchi Y."/>
            <person name="Ohishi K."/>
            <person name="Motoyama A."/>
            <person name="Aizu T."/>
            <person name="Enomoto A."/>
            <person name="Kondo K."/>
            <person name="Tanaka S."/>
            <person name="Hara Y."/>
            <person name="Koshikawa S."/>
            <person name="Sagara H."/>
            <person name="Miura T."/>
            <person name="Yokobori S."/>
            <person name="Miyagawa K."/>
            <person name="Suzuki Y."/>
            <person name="Kubo T."/>
            <person name="Oyama M."/>
            <person name="Kohara Y."/>
            <person name="Fujiyama A."/>
            <person name="Arakawa K."/>
            <person name="Katayama T."/>
            <person name="Toyoda A."/>
            <person name="Kunieda T."/>
        </authorList>
    </citation>
    <scope>NUCLEOTIDE SEQUENCE [LARGE SCALE GENOMIC DNA]</scope>
    <source>
        <strain evidence="1 2">YOKOZUNA-1</strain>
    </source>
</reference>
<protein>
    <submittedName>
        <fullName evidence="1">Uncharacterized protein</fullName>
    </submittedName>
</protein>
<name>A0A1D1V5T0_RAMVA</name>
<comment type="caution">
    <text evidence="1">The sequence shown here is derived from an EMBL/GenBank/DDBJ whole genome shotgun (WGS) entry which is preliminary data.</text>
</comment>
<organism evidence="1 2">
    <name type="scientific">Ramazzottius varieornatus</name>
    <name type="common">Water bear</name>
    <name type="synonym">Tardigrade</name>
    <dbReference type="NCBI Taxonomy" id="947166"/>
    <lineage>
        <taxon>Eukaryota</taxon>
        <taxon>Metazoa</taxon>
        <taxon>Ecdysozoa</taxon>
        <taxon>Tardigrada</taxon>
        <taxon>Eutardigrada</taxon>
        <taxon>Parachela</taxon>
        <taxon>Hypsibioidea</taxon>
        <taxon>Ramazzottiidae</taxon>
        <taxon>Ramazzottius</taxon>
    </lineage>
</organism>